<dbReference type="Proteomes" id="UP000198548">
    <property type="component" value="Unassembled WGS sequence"/>
</dbReference>
<dbReference type="SUPFAM" id="SSF55874">
    <property type="entry name" value="ATPase domain of HSP90 chaperone/DNA topoisomerase II/histidine kinase"/>
    <property type="match status" value="1"/>
</dbReference>
<evidence type="ECO:0000256" key="9">
    <source>
        <dbReference type="ARBA" id="ARBA00023012"/>
    </source>
</evidence>
<sequence>MPLWNEGSGRPDWKRWVSPFVKAVAPQFFLFSAIMISFALLIFFTESEFSLFWYGVQLSSFFFILSLIIQWIQYLNRVREAESVRFGSDARNDNRKLNAIDALYQEKYQELYEEYQSFKQETVEKDRDQMDYFTLWLHQIKTPISAMSLLLQKNPETKDGLRLEQELIRVNDYTHMALNYLKLEDSGKELELEEIAVADVIKVILKKYAVFFIYKDISVEYEPSEQTVLSDKKWLEVLIEQLVSNSLKYTKAGEISIRFEDEQTLIIEDTGSGIRQEDLPKIFEKGYTGLDGRLHSKSTGLGLFLSRKICRRLGHALTIESEPGKGTKAIIDFGEKSWDLFD</sequence>
<evidence type="ECO:0000313" key="14">
    <source>
        <dbReference type="EMBL" id="SEM21695.1"/>
    </source>
</evidence>
<feature type="transmembrane region" description="Helical" evidence="11">
    <location>
        <begin position="20"/>
        <end position="44"/>
    </location>
</feature>
<evidence type="ECO:0000313" key="15">
    <source>
        <dbReference type="Proteomes" id="UP000198548"/>
    </source>
</evidence>
<evidence type="ECO:0000256" key="10">
    <source>
        <dbReference type="ARBA" id="ARBA00023136"/>
    </source>
</evidence>
<keyword evidence="8 11" id="KW-1133">Transmembrane helix</keyword>
<evidence type="ECO:0000313" key="16">
    <source>
        <dbReference type="Proteomes" id="UP000321425"/>
    </source>
</evidence>
<dbReference type="STRING" id="426703.SAMN04488100_13515"/>
<keyword evidence="16" id="KW-1185">Reference proteome</keyword>
<evidence type="ECO:0000256" key="7">
    <source>
        <dbReference type="ARBA" id="ARBA00022777"/>
    </source>
</evidence>
<reference evidence="14 15" key="1">
    <citation type="submission" date="2016-10" db="EMBL/GenBank/DDBJ databases">
        <authorList>
            <person name="de Groot N.N."/>
        </authorList>
    </citation>
    <scope>NUCLEOTIDE SEQUENCE [LARGE SCALE GENOMIC DNA]</scope>
    <source>
        <strain evidence="14 15">DSM 19182</strain>
    </source>
</reference>
<dbReference type="Proteomes" id="UP000321425">
    <property type="component" value="Unassembled WGS sequence"/>
</dbReference>
<evidence type="ECO:0000256" key="5">
    <source>
        <dbReference type="ARBA" id="ARBA00022679"/>
    </source>
</evidence>
<dbReference type="InterPro" id="IPR036890">
    <property type="entry name" value="HATPase_C_sf"/>
</dbReference>
<dbReference type="GO" id="GO:0004721">
    <property type="term" value="F:phosphoprotein phosphatase activity"/>
    <property type="evidence" value="ECO:0007669"/>
    <property type="project" value="TreeGrafter"/>
</dbReference>
<proteinExistence type="predicted"/>
<dbReference type="InterPro" id="IPR005467">
    <property type="entry name" value="His_kinase_dom"/>
</dbReference>
<dbReference type="PRINTS" id="PR00344">
    <property type="entry name" value="BCTRLSENSOR"/>
</dbReference>
<protein>
    <recommendedName>
        <fullName evidence="3">histidine kinase</fullName>
        <ecNumber evidence="3">2.7.13.3</ecNumber>
    </recommendedName>
</protein>
<dbReference type="PANTHER" id="PTHR45453">
    <property type="entry name" value="PHOSPHATE REGULON SENSOR PROTEIN PHOR"/>
    <property type="match status" value="1"/>
</dbReference>
<name>A0A1H7WKN5_9LACT</name>
<dbReference type="PROSITE" id="PS50109">
    <property type="entry name" value="HIS_KIN"/>
    <property type="match status" value="1"/>
</dbReference>
<dbReference type="EMBL" id="FOBL01000035">
    <property type="protein sequence ID" value="SEM21695.1"/>
    <property type="molecule type" value="Genomic_DNA"/>
</dbReference>
<dbReference type="EMBL" id="BJUX01000004">
    <property type="protein sequence ID" value="GEK88548.1"/>
    <property type="molecule type" value="Genomic_DNA"/>
</dbReference>
<feature type="transmembrane region" description="Helical" evidence="11">
    <location>
        <begin position="51"/>
        <end position="72"/>
    </location>
</feature>
<dbReference type="GO" id="GO:0016036">
    <property type="term" value="P:cellular response to phosphate starvation"/>
    <property type="evidence" value="ECO:0007669"/>
    <property type="project" value="TreeGrafter"/>
</dbReference>
<comment type="subcellular location">
    <subcellularLocation>
        <location evidence="2">Cell membrane</location>
        <topology evidence="2">Multi-pass membrane protein</topology>
    </subcellularLocation>
</comment>
<keyword evidence="10 11" id="KW-0472">Membrane</keyword>
<comment type="catalytic activity">
    <reaction evidence="1">
        <text>ATP + protein L-histidine = ADP + protein N-phospho-L-histidine.</text>
        <dbReference type="EC" id="2.7.13.3"/>
    </reaction>
</comment>
<evidence type="ECO:0000256" key="11">
    <source>
        <dbReference type="SAM" id="Phobius"/>
    </source>
</evidence>
<evidence type="ECO:0000256" key="8">
    <source>
        <dbReference type="ARBA" id="ARBA00022989"/>
    </source>
</evidence>
<dbReference type="PANTHER" id="PTHR45453:SF2">
    <property type="entry name" value="HISTIDINE KINASE"/>
    <property type="match status" value="1"/>
</dbReference>
<evidence type="ECO:0000256" key="3">
    <source>
        <dbReference type="ARBA" id="ARBA00012438"/>
    </source>
</evidence>
<evidence type="ECO:0000313" key="13">
    <source>
        <dbReference type="EMBL" id="GEK88548.1"/>
    </source>
</evidence>
<accession>A0A1H7WKN5</accession>
<keyword evidence="6 11" id="KW-0812">Transmembrane</keyword>
<keyword evidence="9" id="KW-0902">Two-component regulatory system</keyword>
<dbReference type="GO" id="GO:0005886">
    <property type="term" value="C:plasma membrane"/>
    <property type="evidence" value="ECO:0007669"/>
    <property type="project" value="UniProtKB-SubCell"/>
</dbReference>
<dbReference type="Pfam" id="PF02518">
    <property type="entry name" value="HATPase_c"/>
    <property type="match status" value="1"/>
</dbReference>
<dbReference type="EC" id="2.7.13.3" evidence="3"/>
<organism evidence="14 15">
    <name type="scientific">Alkalibacterium putridalgicola</name>
    <dbReference type="NCBI Taxonomy" id="426703"/>
    <lineage>
        <taxon>Bacteria</taxon>
        <taxon>Bacillati</taxon>
        <taxon>Bacillota</taxon>
        <taxon>Bacilli</taxon>
        <taxon>Lactobacillales</taxon>
        <taxon>Carnobacteriaceae</taxon>
        <taxon>Alkalibacterium</taxon>
    </lineage>
</organism>
<dbReference type="InterPro" id="IPR003594">
    <property type="entry name" value="HATPase_dom"/>
</dbReference>
<dbReference type="Gene3D" id="3.30.565.10">
    <property type="entry name" value="Histidine kinase-like ATPase, C-terminal domain"/>
    <property type="match status" value="1"/>
</dbReference>
<dbReference type="GO" id="GO:0000155">
    <property type="term" value="F:phosphorelay sensor kinase activity"/>
    <property type="evidence" value="ECO:0007669"/>
    <property type="project" value="TreeGrafter"/>
</dbReference>
<dbReference type="OrthoDB" id="9780487at2"/>
<evidence type="ECO:0000256" key="1">
    <source>
        <dbReference type="ARBA" id="ARBA00000085"/>
    </source>
</evidence>
<keyword evidence="5" id="KW-0808">Transferase</keyword>
<evidence type="ECO:0000256" key="2">
    <source>
        <dbReference type="ARBA" id="ARBA00004651"/>
    </source>
</evidence>
<gene>
    <name evidence="13" type="primary">hk01</name>
    <name evidence="13" type="ORF">APU01nite_05870</name>
    <name evidence="14" type="ORF">SAMN04488100_13515</name>
</gene>
<reference evidence="13 16" key="2">
    <citation type="submission" date="2019-07" db="EMBL/GenBank/DDBJ databases">
        <title>Whole genome shotgun sequence of Alkalibacterium putridalgicola NBRC 103243.</title>
        <authorList>
            <person name="Hosoyama A."/>
            <person name="Uohara A."/>
            <person name="Ohji S."/>
            <person name="Ichikawa N."/>
        </authorList>
    </citation>
    <scope>NUCLEOTIDE SEQUENCE [LARGE SCALE GENOMIC DNA]</scope>
    <source>
        <strain evidence="13 16">NBRC 103243</strain>
    </source>
</reference>
<keyword evidence="4" id="KW-1003">Cell membrane</keyword>
<dbReference type="RefSeq" id="WP_091489458.1">
    <property type="nucleotide sequence ID" value="NZ_BJUX01000004.1"/>
</dbReference>
<dbReference type="InterPro" id="IPR004358">
    <property type="entry name" value="Sig_transdc_His_kin-like_C"/>
</dbReference>
<dbReference type="AlphaFoldDB" id="A0A1H7WKN5"/>
<evidence type="ECO:0000256" key="6">
    <source>
        <dbReference type="ARBA" id="ARBA00022692"/>
    </source>
</evidence>
<dbReference type="InterPro" id="IPR050351">
    <property type="entry name" value="BphY/WalK/GraS-like"/>
</dbReference>
<evidence type="ECO:0000259" key="12">
    <source>
        <dbReference type="PROSITE" id="PS50109"/>
    </source>
</evidence>
<evidence type="ECO:0000256" key="4">
    <source>
        <dbReference type="ARBA" id="ARBA00022475"/>
    </source>
</evidence>
<keyword evidence="7 14" id="KW-0418">Kinase</keyword>
<feature type="domain" description="Histidine kinase" evidence="12">
    <location>
        <begin position="135"/>
        <end position="337"/>
    </location>
</feature>
<dbReference type="SMART" id="SM00387">
    <property type="entry name" value="HATPase_c"/>
    <property type="match status" value="1"/>
</dbReference>